<feature type="transmembrane region" description="Helical" evidence="7">
    <location>
        <begin position="343"/>
        <end position="363"/>
    </location>
</feature>
<evidence type="ECO:0000259" key="8">
    <source>
        <dbReference type="Pfam" id="PF13632"/>
    </source>
</evidence>
<dbReference type="InterPro" id="IPR001173">
    <property type="entry name" value="Glyco_trans_2-like"/>
</dbReference>
<evidence type="ECO:0000256" key="4">
    <source>
        <dbReference type="ARBA" id="ARBA00022692"/>
    </source>
</evidence>
<evidence type="ECO:0000313" key="10">
    <source>
        <dbReference type="Proteomes" id="UP000016462"/>
    </source>
</evidence>
<gene>
    <name evidence="9" type="ORF">L332_08520</name>
</gene>
<dbReference type="GO" id="GO:0016757">
    <property type="term" value="F:glycosyltransferase activity"/>
    <property type="evidence" value="ECO:0007669"/>
    <property type="project" value="UniProtKB-KW"/>
</dbReference>
<keyword evidence="4 7" id="KW-0812">Transmembrane</keyword>
<keyword evidence="6 7" id="KW-0472">Membrane</keyword>
<sequence length="510" mass="53236">MTRIDRRPGLPPAQVPLAVGAPVLLVAVWTALTALVALAMATISTPTSVAGWVALAVAAPIVGLALLTGSRHVALLIAARRASTAAPPAATAASGERVAILFPVVDDFRADVVRRSARQSHPGTRTVVLDDSSRPETRERIDALVAEGDVEVHRRSRRGGAKAGNLNAWLERHGDEVDRIVVLDADQEIPGDFVERGLARFAMHPDAAVVQGSIGMRREGTSFVRDFGGLFARHAAMQLAGRDALGVSVFCGRGAMLDVATVRDAGGFPELVMEDTALSVELARRGHRLVAAPELRSLEDAPVDHAAFAVQFGKFVEGAVQLLARSRGSLVDGRLAALRRADLVLDLLVPVLAALVPLVLFGYSLVAAATSAPAFPWQVGIVLGGLGLAPLVPEAVHRARTRGLLASAWFTVRAAMLYASVSLVAARAIVMVLVSGRARFHVTPKSGAGAGVLAVVQRRGMEVAVAAGATGIAAVAVERPDMALPFVGIAAAGLAFGWRDALEPQPARAE</sequence>
<evidence type="ECO:0000256" key="5">
    <source>
        <dbReference type="ARBA" id="ARBA00022989"/>
    </source>
</evidence>
<protein>
    <recommendedName>
        <fullName evidence="8">Glycosyltransferase 2-like domain-containing protein</fullName>
    </recommendedName>
</protein>
<comment type="subcellular location">
    <subcellularLocation>
        <location evidence="1">Membrane</location>
        <topology evidence="1">Multi-pass membrane protein</topology>
    </subcellularLocation>
</comment>
<keyword evidence="10" id="KW-1185">Reference proteome</keyword>
<dbReference type="InterPro" id="IPR029044">
    <property type="entry name" value="Nucleotide-diphossugar_trans"/>
</dbReference>
<proteinExistence type="predicted"/>
<evidence type="ECO:0000256" key="7">
    <source>
        <dbReference type="SAM" id="Phobius"/>
    </source>
</evidence>
<reference evidence="9 10" key="1">
    <citation type="journal article" date="2013" name="Genome Announc.">
        <title>First draft genome sequence from a member of the genus agrococcus, isolated from modern microbialites.</title>
        <authorList>
            <person name="White R.A.III."/>
            <person name="Grassa C.J."/>
            <person name="Suttle C.A."/>
        </authorList>
    </citation>
    <scope>NUCLEOTIDE SEQUENCE [LARGE SCALE GENOMIC DNA]</scope>
    <source>
        <strain evidence="9 10">RW1</strain>
    </source>
</reference>
<dbReference type="AlphaFoldDB" id="U1LBJ4"/>
<name>U1LBJ4_9MICO</name>
<dbReference type="Pfam" id="PF13632">
    <property type="entry name" value="Glyco_trans_2_3"/>
    <property type="match status" value="1"/>
</dbReference>
<evidence type="ECO:0000313" key="9">
    <source>
        <dbReference type="EMBL" id="ERG64493.1"/>
    </source>
</evidence>
<dbReference type="PANTHER" id="PTHR43867">
    <property type="entry name" value="CELLULOSE SYNTHASE CATALYTIC SUBUNIT A [UDP-FORMING]"/>
    <property type="match status" value="1"/>
</dbReference>
<feature type="transmembrane region" description="Helical" evidence="7">
    <location>
        <begin position="21"/>
        <end position="43"/>
    </location>
</feature>
<evidence type="ECO:0000256" key="3">
    <source>
        <dbReference type="ARBA" id="ARBA00022679"/>
    </source>
</evidence>
<feature type="transmembrane region" description="Helical" evidence="7">
    <location>
        <begin position="375"/>
        <end position="393"/>
    </location>
</feature>
<evidence type="ECO:0000256" key="1">
    <source>
        <dbReference type="ARBA" id="ARBA00004141"/>
    </source>
</evidence>
<organism evidence="9 10">
    <name type="scientific">Agrococcus pavilionensis RW1</name>
    <dbReference type="NCBI Taxonomy" id="1330458"/>
    <lineage>
        <taxon>Bacteria</taxon>
        <taxon>Bacillati</taxon>
        <taxon>Actinomycetota</taxon>
        <taxon>Actinomycetes</taxon>
        <taxon>Micrococcales</taxon>
        <taxon>Microbacteriaceae</taxon>
        <taxon>Agrococcus</taxon>
    </lineage>
</organism>
<dbReference type="EMBL" id="ASHR01000021">
    <property type="protein sequence ID" value="ERG64493.1"/>
    <property type="molecule type" value="Genomic_DNA"/>
</dbReference>
<dbReference type="OrthoDB" id="9806824at2"/>
<dbReference type="Gene3D" id="3.90.550.10">
    <property type="entry name" value="Spore Coat Polysaccharide Biosynthesis Protein SpsA, Chain A"/>
    <property type="match status" value="1"/>
</dbReference>
<dbReference type="GO" id="GO:0016020">
    <property type="term" value="C:membrane"/>
    <property type="evidence" value="ECO:0007669"/>
    <property type="project" value="UniProtKB-SubCell"/>
</dbReference>
<feature type="domain" description="Glycosyltransferase 2-like" evidence="8">
    <location>
        <begin position="180"/>
        <end position="376"/>
    </location>
</feature>
<feature type="transmembrane region" description="Helical" evidence="7">
    <location>
        <begin position="414"/>
        <end position="434"/>
    </location>
</feature>
<feature type="transmembrane region" description="Helical" evidence="7">
    <location>
        <begin position="49"/>
        <end position="67"/>
    </location>
</feature>
<evidence type="ECO:0000256" key="2">
    <source>
        <dbReference type="ARBA" id="ARBA00022676"/>
    </source>
</evidence>
<dbReference type="RefSeq" id="WP_021010381.1">
    <property type="nucleotide sequence ID" value="NZ_ASHR01000021.1"/>
</dbReference>
<keyword evidence="2" id="KW-0328">Glycosyltransferase</keyword>
<dbReference type="Proteomes" id="UP000016462">
    <property type="component" value="Unassembled WGS sequence"/>
</dbReference>
<dbReference type="PANTHER" id="PTHR43867:SF2">
    <property type="entry name" value="CELLULOSE SYNTHASE CATALYTIC SUBUNIT A [UDP-FORMING]"/>
    <property type="match status" value="1"/>
</dbReference>
<dbReference type="SUPFAM" id="SSF53448">
    <property type="entry name" value="Nucleotide-diphospho-sugar transferases"/>
    <property type="match status" value="1"/>
</dbReference>
<accession>U1LBJ4</accession>
<evidence type="ECO:0000256" key="6">
    <source>
        <dbReference type="ARBA" id="ARBA00023136"/>
    </source>
</evidence>
<dbReference type="InterPro" id="IPR050321">
    <property type="entry name" value="Glycosyltr_2/OpgH_subfam"/>
</dbReference>
<keyword evidence="5 7" id="KW-1133">Transmembrane helix</keyword>
<comment type="caution">
    <text evidence="9">The sequence shown here is derived from an EMBL/GenBank/DDBJ whole genome shotgun (WGS) entry which is preliminary data.</text>
</comment>
<keyword evidence="3" id="KW-0808">Transferase</keyword>